<dbReference type="SUPFAM" id="SSF55073">
    <property type="entry name" value="Nucleotide cyclase"/>
    <property type="match status" value="1"/>
</dbReference>
<proteinExistence type="predicted"/>
<dbReference type="InterPro" id="IPR043128">
    <property type="entry name" value="Rev_trsase/Diguanyl_cyclase"/>
</dbReference>
<name>A0ABU3KJG0_9BURK</name>
<dbReference type="InterPro" id="IPR050469">
    <property type="entry name" value="Diguanylate_Cyclase"/>
</dbReference>
<dbReference type="PANTHER" id="PTHR45138:SF9">
    <property type="entry name" value="DIGUANYLATE CYCLASE DGCM-RELATED"/>
    <property type="match status" value="1"/>
</dbReference>
<accession>A0ABU3KJG0</accession>
<evidence type="ECO:0000256" key="1">
    <source>
        <dbReference type="ARBA" id="ARBA00012528"/>
    </source>
</evidence>
<gene>
    <name evidence="4" type="ORF">RAE19_04045</name>
</gene>
<keyword evidence="5" id="KW-1185">Reference proteome</keyword>
<evidence type="ECO:0000313" key="5">
    <source>
        <dbReference type="Proteomes" id="UP001321700"/>
    </source>
</evidence>
<dbReference type="PROSITE" id="PS50887">
    <property type="entry name" value="GGDEF"/>
    <property type="match status" value="1"/>
</dbReference>
<evidence type="ECO:0000313" key="4">
    <source>
        <dbReference type="EMBL" id="MDT7517916.1"/>
    </source>
</evidence>
<comment type="caution">
    <text evidence="4">The sequence shown here is derived from an EMBL/GenBank/DDBJ whole genome shotgun (WGS) entry which is preliminary data.</text>
</comment>
<dbReference type="CDD" id="cd01949">
    <property type="entry name" value="GGDEF"/>
    <property type="match status" value="1"/>
</dbReference>
<dbReference type="RefSeq" id="WP_313873711.1">
    <property type="nucleotide sequence ID" value="NZ_JAVBIK010000001.1"/>
</dbReference>
<reference evidence="4 5" key="1">
    <citation type="submission" date="2023-08" db="EMBL/GenBank/DDBJ databases">
        <title>Rhodoferax potami sp. nov. and Rhodoferax mekongensis sp. nov., isolated from the Mekong River in Thailand.</title>
        <authorList>
            <person name="Kitikhun S."/>
            <person name="Charoenyingcharoen P."/>
            <person name="Siriarchawattana P."/>
            <person name="Likhitrattanapisal S."/>
            <person name="Nilsakha T."/>
            <person name="Chanpet A."/>
            <person name="Rattanawaree P."/>
            <person name="Ingsriswang S."/>
        </authorList>
    </citation>
    <scope>NUCLEOTIDE SEQUENCE [LARGE SCALE GENOMIC DNA]</scope>
    <source>
        <strain evidence="4 5">TBRC 17660</strain>
    </source>
</reference>
<dbReference type="SMART" id="SM00267">
    <property type="entry name" value="GGDEF"/>
    <property type="match status" value="1"/>
</dbReference>
<dbReference type="Gene3D" id="3.30.70.270">
    <property type="match status" value="1"/>
</dbReference>
<protein>
    <recommendedName>
        <fullName evidence="1">diguanylate cyclase</fullName>
        <ecNumber evidence="1">2.7.7.65</ecNumber>
    </recommendedName>
</protein>
<dbReference type="EC" id="2.7.7.65" evidence="1"/>
<dbReference type="NCBIfam" id="TIGR00254">
    <property type="entry name" value="GGDEF"/>
    <property type="match status" value="1"/>
</dbReference>
<organism evidence="4 5">
    <name type="scientific">Rhodoferax potami</name>
    <dbReference type="NCBI Taxonomy" id="3068338"/>
    <lineage>
        <taxon>Bacteria</taxon>
        <taxon>Pseudomonadati</taxon>
        <taxon>Pseudomonadota</taxon>
        <taxon>Betaproteobacteria</taxon>
        <taxon>Burkholderiales</taxon>
        <taxon>Comamonadaceae</taxon>
        <taxon>Rhodoferax</taxon>
    </lineage>
</organism>
<dbReference type="PANTHER" id="PTHR45138">
    <property type="entry name" value="REGULATORY COMPONENTS OF SENSORY TRANSDUCTION SYSTEM"/>
    <property type="match status" value="1"/>
</dbReference>
<feature type="domain" description="GGDEF" evidence="3">
    <location>
        <begin position="197"/>
        <end position="326"/>
    </location>
</feature>
<dbReference type="InterPro" id="IPR000160">
    <property type="entry name" value="GGDEF_dom"/>
</dbReference>
<evidence type="ECO:0000256" key="2">
    <source>
        <dbReference type="ARBA" id="ARBA00034247"/>
    </source>
</evidence>
<dbReference type="InterPro" id="IPR029787">
    <property type="entry name" value="Nucleotide_cyclase"/>
</dbReference>
<keyword evidence="4" id="KW-0808">Transferase</keyword>
<dbReference type="Pfam" id="PF00990">
    <property type="entry name" value="GGDEF"/>
    <property type="match status" value="1"/>
</dbReference>
<sequence>MNALVQGLAALGGLRDRDTLDTELVRLVVRHAGLGVTRAELIRVLGDGDEQRYLALATMRHDQDQPTHDVLWSDWTQLPHLMDFPLRVRAFEKGRAVQEDQPAPVAVLPMGTRDGLRILLEVTSAKPLSPRRVDLLQSVLLAYQNLLGLLDYGERDSLTELLNRKTFDGAFFKATADNSSTPPEGVDERRESGRIAGGVWLAVLDIDHFKRVNDTYGHLIGDEVLLLLARLMRNNFRFYDQLYRFGGEEFVVLMRCDDASHAEIALERLRRRVSDFAFPQVGSITVSIGVSQLLPNDTPSSAFGRADKAVYYAKEHGRNRLCNYQLLVAEGHLTEQAADEMDVDLF</sequence>
<evidence type="ECO:0000259" key="3">
    <source>
        <dbReference type="PROSITE" id="PS50887"/>
    </source>
</evidence>
<dbReference type="Proteomes" id="UP001321700">
    <property type="component" value="Unassembled WGS sequence"/>
</dbReference>
<comment type="catalytic activity">
    <reaction evidence="2">
        <text>2 GTP = 3',3'-c-di-GMP + 2 diphosphate</text>
        <dbReference type="Rhea" id="RHEA:24898"/>
        <dbReference type="ChEBI" id="CHEBI:33019"/>
        <dbReference type="ChEBI" id="CHEBI:37565"/>
        <dbReference type="ChEBI" id="CHEBI:58805"/>
        <dbReference type="EC" id="2.7.7.65"/>
    </reaction>
</comment>
<dbReference type="EMBL" id="JAVBIK010000001">
    <property type="protein sequence ID" value="MDT7517916.1"/>
    <property type="molecule type" value="Genomic_DNA"/>
</dbReference>
<keyword evidence="4" id="KW-0548">Nucleotidyltransferase</keyword>
<dbReference type="GO" id="GO:0052621">
    <property type="term" value="F:diguanylate cyclase activity"/>
    <property type="evidence" value="ECO:0007669"/>
    <property type="project" value="UniProtKB-EC"/>
</dbReference>